<evidence type="ECO:0000313" key="7">
    <source>
        <dbReference type="Proteomes" id="UP000224006"/>
    </source>
</evidence>
<dbReference type="Proteomes" id="UP000224006">
    <property type="component" value="Unassembled WGS sequence"/>
</dbReference>
<keyword evidence="2" id="KW-1015">Disulfide bond</keyword>
<dbReference type="RefSeq" id="XP_029218066.1">
    <property type="nucleotide sequence ID" value="XM_029365582.1"/>
</dbReference>
<dbReference type="AlphaFoldDB" id="A0A2A9MEK6"/>
<dbReference type="InterPro" id="IPR013320">
    <property type="entry name" value="ConA-like_dom_sf"/>
</dbReference>
<dbReference type="OrthoDB" id="426982at2759"/>
<organism evidence="6 7">
    <name type="scientific">Besnoitia besnoiti</name>
    <name type="common">Apicomplexan protozoan</name>
    <dbReference type="NCBI Taxonomy" id="94643"/>
    <lineage>
        <taxon>Eukaryota</taxon>
        <taxon>Sar</taxon>
        <taxon>Alveolata</taxon>
        <taxon>Apicomplexa</taxon>
        <taxon>Conoidasida</taxon>
        <taxon>Coccidia</taxon>
        <taxon>Eucoccidiorida</taxon>
        <taxon>Eimeriorina</taxon>
        <taxon>Sarcocystidae</taxon>
        <taxon>Besnoitia</taxon>
    </lineage>
</organism>
<dbReference type="Pfam" id="PF26113">
    <property type="entry name" value="GH16_XgeA"/>
    <property type="match status" value="1"/>
</dbReference>
<name>A0A2A9MEK6_BESBE</name>
<evidence type="ECO:0000256" key="1">
    <source>
        <dbReference type="ARBA" id="ARBA00022737"/>
    </source>
</evidence>
<keyword evidence="1" id="KW-0677">Repeat</keyword>
<dbReference type="InterPro" id="IPR000177">
    <property type="entry name" value="Apple"/>
</dbReference>
<dbReference type="VEuPathDB" id="ToxoDB:BESB_072090"/>
<feature type="compositionally biased region" description="Basic and acidic residues" evidence="3">
    <location>
        <begin position="92"/>
        <end position="120"/>
    </location>
</feature>
<dbReference type="GO" id="GO:0005576">
    <property type="term" value="C:extracellular region"/>
    <property type="evidence" value="ECO:0007669"/>
    <property type="project" value="InterPro"/>
</dbReference>
<gene>
    <name evidence="6" type="ORF">BESB_072090</name>
</gene>
<evidence type="ECO:0000256" key="3">
    <source>
        <dbReference type="SAM" id="MobiDB-lite"/>
    </source>
</evidence>
<dbReference type="STRING" id="94643.A0A2A9MEK6"/>
<dbReference type="SUPFAM" id="SSF49899">
    <property type="entry name" value="Concanavalin A-like lectins/glucanases"/>
    <property type="match status" value="1"/>
</dbReference>
<dbReference type="GeneID" id="40312135"/>
<keyword evidence="7" id="KW-1185">Reference proteome</keyword>
<feature type="compositionally biased region" description="Polar residues" evidence="3">
    <location>
        <begin position="68"/>
        <end position="84"/>
    </location>
</feature>
<dbReference type="Gene3D" id="2.60.120.200">
    <property type="match status" value="1"/>
</dbReference>
<dbReference type="GO" id="GO:0009251">
    <property type="term" value="P:glucan catabolic process"/>
    <property type="evidence" value="ECO:0007669"/>
    <property type="project" value="TreeGrafter"/>
</dbReference>
<evidence type="ECO:0000256" key="2">
    <source>
        <dbReference type="ARBA" id="ARBA00023157"/>
    </source>
</evidence>
<accession>A0A2A9MEK6</accession>
<dbReference type="GO" id="GO:0006508">
    <property type="term" value="P:proteolysis"/>
    <property type="evidence" value="ECO:0007669"/>
    <property type="project" value="InterPro"/>
</dbReference>
<dbReference type="InterPro" id="IPR050546">
    <property type="entry name" value="Glycosyl_Hydrlase_16"/>
</dbReference>
<dbReference type="GO" id="GO:0004553">
    <property type="term" value="F:hydrolase activity, hydrolyzing O-glycosyl compounds"/>
    <property type="evidence" value="ECO:0007669"/>
    <property type="project" value="InterPro"/>
</dbReference>
<dbReference type="KEGG" id="bbes:BESB_072090"/>
<sequence length="705" mass="77633">METHSGRLPSLAISSGRGDAVLKHAQKMAKGPPLLLFFSLLFLGIVDTSRPSFSDGLRVVAAAPPPNSTGSAATEGPSSTPNSSDEAEEESGERPKLEETEQQPRHAREDNEEGRPRPEEPGQQMQRPDEDDAKGGEQIDGSGDNRHEKKGCRLLSAAGASAGEGGAEPADCEGPAASNNERDRKTEQEPQATPRRLAAEATTRSRSQRRPLPAAVSSRFVSFPPQRRKTPELYTEHGCRDTWYKARTYEGWEILDESKFWFFSYDDPTGGYVNYVPREEAIQKGLVAVTADGRTVLKVDAWNSVGASSRGRDSVRLSAVEGFDDALWVVSLNHAPEGCGTWPALWTTGADPWPASGEIDLYEGVNLNRKNRVSLHTSQGCNMWGIDETNFAGTWAYSGDGVEARDCYVHATPYNTGCSIEPIEDAFGEAFNEKGGGVYVLELKRDRHVRAWYFTHQEVPTDLRVGSPDPDRWAEKEKLPIAAFPLTNRNCPGPKHLWGHRLIINTTFCGGWAGNLFSRAGGCPGEGMDACRAFVRDNPSQFKNAFWEFNYIHVYLPGAPTCVTTTTTTTTFPVSTGWPVYPPPQTSTSTSTLPPTVSPSPWPPLTDSQWWQGLYYSLALLAGHSESTQPPCLEADVDYLGHDLHKYEEFIYTAEQCRLLCLHTTGCFYFSFVQSSASCYLKDIQALLNRRTGQMGIVSGQKRCQ</sequence>
<feature type="domain" description="GH16" evidence="5">
    <location>
        <begin position="242"/>
        <end position="521"/>
    </location>
</feature>
<evidence type="ECO:0000313" key="6">
    <source>
        <dbReference type="EMBL" id="PFH34057.1"/>
    </source>
</evidence>
<evidence type="ECO:0000259" key="4">
    <source>
        <dbReference type="PROSITE" id="PS50948"/>
    </source>
</evidence>
<dbReference type="SMART" id="SM00223">
    <property type="entry name" value="APPLE"/>
    <property type="match status" value="1"/>
</dbReference>
<feature type="compositionally biased region" description="Basic and acidic residues" evidence="3">
    <location>
        <begin position="133"/>
        <end position="147"/>
    </location>
</feature>
<comment type="caution">
    <text evidence="6">The sequence shown here is derived from an EMBL/GenBank/DDBJ whole genome shotgun (WGS) entry which is preliminary data.</text>
</comment>
<proteinExistence type="predicted"/>
<reference evidence="6 7" key="1">
    <citation type="submission" date="2017-09" db="EMBL/GenBank/DDBJ databases">
        <title>Genome sequencing of Besnoitia besnoiti strain Bb-Ger1.</title>
        <authorList>
            <person name="Schares G."/>
            <person name="Venepally P."/>
            <person name="Lorenzi H.A."/>
        </authorList>
    </citation>
    <scope>NUCLEOTIDE SEQUENCE [LARGE SCALE GENOMIC DNA]</scope>
    <source>
        <strain evidence="6 7">Bb-Ger1</strain>
    </source>
</reference>
<dbReference type="PROSITE" id="PS50948">
    <property type="entry name" value="PAN"/>
    <property type="match status" value="1"/>
</dbReference>
<evidence type="ECO:0000259" key="5">
    <source>
        <dbReference type="PROSITE" id="PS51762"/>
    </source>
</evidence>
<dbReference type="Gene3D" id="3.50.4.10">
    <property type="entry name" value="Hepatocyte Growth Factor"/>
    <property type="match status" value="1"/>
</dbReference>
<dbReference type="EMBL" id="NWUJ01000007">
    <property type="protein sequence ID" value="PFH34057.1"/>
    <property type="molecule type" value="Genomic_DNA"/>
</dbReference>
<feature type="domain" description="Apple" evidence="4">
    <location>
        <begin position="632"/>
        <end position="704"/>
    </location>
</feature>
<dbReference type="InterPro" id="IPR000757">
    <property type="entry name" value="Beta-glucanase-like"/>
</dbReference>
<dbReference type="PANTHER" id="PTHR10963:SF24">
    <property type="entry name" value="GLYCOSIDASE C21B10.07-RELATED"/>
    <property type="match status" value="1"/>
</dbReference>
<dbReference type="PANTHER" id="PTHR10963">
    <property type="entry name" value="GLYCOSYL HYDROLASE-RELATED"/>
    <property type="match status" value="1"/>
</dbReference>
<dbReference type="Pfam" id="PF14295">
    <property type="entry name" value="PAN_4"/>
    <property type="match status" value="1"/>
</dbReference>
<protein>
    <submittedName>
        <fullName evidence="6">1,3(4)-beta-glucanase</fullName>
    </submittedName>
</protein>
<dbReference type="SUPFAM" id="SSF57414">
    <property type="entry name" value="Hairpin loop containing domain-like"/>
    <property type="match status" value="1"/>
</dbReference>
<dbReference type="PROSITE" id="PS51762">
    <property type="entry name" value="GH16_2"/>
    <property type="match status" value="1"/>
</dbReference>
<feature type="region of interest" description="Disordered" evidence="3">
    <location>
        <begin position="64"/>
        <end position="215"/>
    </location>
</feature>
<dbReference type="InterPro" id="IPR003609">
    <property type="entry name" value="Pan_app"/>
</dbReference>